<feature type="compositionally biased region" description="Polar residues" evidence="1">
    <location>
        <begin position="7"/>
        <end position="18"/>
    </location>
</feature>
<sequence length="60" mass="6542">NSKLKSKSIPLNSNTPQPAETEPTVAATSEDAHPPAPNEVYMDLTIYIIEKLPEALRPRG</sequence>
<dbReference type="Proteomes" id="UP000492821">
    <property type="component" value="Unassembled WGS sequence"/>
</dbReference>
<evidence type="ECO:0000313" key="3">
    <source>
        <dbReference type="WBParaSite" id="Pan_g16277.t1"/>
    </source>
</evidence>
<name>A0A7E4V5B5_PANRE</name>
<dbReference type="WBParaSite" id="Pan_g16277.t1">
    <property type="protein sequence ID" value="Pan_g16277.t1"/>
    <property type="gene ID" value="Pan_g16277"/>
</dbReference>
<evidence type="ECO:0000313" key="2">
    <source>
        <dbReference type="Proteomes" id="UP000492821"/>
    </source>
</evidence>
<protein>
    <submittedName>
        <fullName evidence="3">Reverse transcriptase domain-containing protein</fullName>
    </submittedName>
</protein>
<reference evidence="3" key="2">
    <citation type="submission" date="2020-10" db="UniProtKB">
        <authorList>
            <consortium name="WormBaseParasite"/>
        </authorList>
    </citation>
    <scope>IDENTIFICATION</scope>
</reference>
<evidence type="ECO:0000256" key="1">
    <source>
        <dbReference type="SAM" id="MobiDB-lite"/>
    </source>
</evidence>
<dbReference type="AlphaFoldDB" id="A0A7E4V5B5"/>
<feature type="region of interest" description="Disordered" evidence="1">
    <location>
        <begin position="1"/>
        <end position="38"/>
    </location>
</feature>
<proteinExistence type="predicted"/>
<reference evidence="2" key="1">
    <citation type="journal article" date="2013" name="Genetics">
        <title>The draft genome and transcriptome of Panagrellus redivivus are shaped by the harsh demands of a free-living lifestyle.</title>
        <authorList>
            <person name="Srinivasan J."/>
            <person name="Dillman A.R."/>
            <person name="Macchietto M.G."/>
            <person name="Heikkinen L."/>
            <person name="Lakso M."/>
            <person name="Fracchia K.M."/>
            <person name="Antoshechkin I."/>
            <person name="Mortazavi A."/>
            <person name="Wong G."/>
            <person name="Sternberg P.W."/>
        </authorList>
    </citation>
    <scope>NUCLEOTIDE SEQUENCE [LARGE SCALE GENOMIC DNA]</scope>
    <source>
        <strain evidence="2">MT8872</strain>
    </source>
</reference>
<accession>A0A7E4V5B5</accession>
<organism evidence="2 3">
    <name type="scientific">Panagrellus redivivus</name>
    <name type="common">Microworm</name>
    <dbReference type="NCBI Taxonomy" id="6233"/>
    <lineage>
        <taxon>Eukaryota</taxon>
        <taxon>Metazoa</taxon>
        <taxon>Ecdysozoa</taxon>
        <taxon>Nematoda</taxon>
        <taxon>Chromadorea</taxon>
        <taxon>Rhabditida</taxon>
        <taxon>Tylenchina</taxon>
        <taxon>Panagrolaimomorpha</taxon>
        <taxon>Panagrolaimoidea</taxon>
        <taxon>Panagrolaimidae</taxon>
        <taxon>Panagrellus</taxon>
    </lineage>
</organism>
<keyword evidence="2" id="KW-1185">Reference proteome</keyword>